<dbReference type="Gene3D" id="3.30.460.80">
    <property type="entry name" value="NADH:ubiquinone oxidoreductase, 30kDa subunit"/>
    <property type="match status" value="1"/>
</dbReference>
<keyword evidence="6" id="KW-1185">Reference proteome</keyword>
<comment type="function">
    <text evidence="3">NDH-1 shuttles electrons from NADH, via FMN and iron-sulfur (Fe-S) centers, to quinones in the respiratory chain. The immediate electron acceptor for the enzyme in this species is believed to be ubiquinone. Couples the redox reaction to proton translocation (for every two electrons transferred, four hydrogen ions are translocated across the cytoplasmic membrane), and thus conserves the redox energy in a proton gradient.</text>
</comment>
<evidence type="ECO:0000313" key="6">
    <source>
        <dbReference type="Proteomes" id="UP000503640"/>
    </source>
</evidence>
<keyword evidence="3" id="KW-0472">Membrane</keyword>
<keyword evidence="3" id="KW-1278">Translocase</keyword>
<dbReference type="InterPro" id="IPR037232">
    <property type="entry name" value="NADH_quin_OxRdtase_su_C/D-like"/>
</dbReference>
<dbReference type="PANTHER" id="PTHR10884">
    <property type="entry name" value="NADH DEHYDROGENASE UBIQUINONE IRON-SULFUR PROTEIN 3"/>
    <property type="match status" value="1"/>
</dbReference>
<dbReference type="SUPFAM" id="SSF143243">
    <property type="entry name" value="Nqo5-like"/>
    <property type="match status" value="1"/>
</dbReference>
<keyword evidence="3" id="KW-1003">Cell membrane</keyword>
<name>A0A7I9VNW5_9BACT</name>
<dbReference type="GO" id="GO:0005886">
    <property type="term" value="C:plasma membrane"/>
    <property type="evidence" value="ECO:0007669"/>
    <property type="project" value="UniProtKB-SubCell"/>
</dbReference>
<sequence>MAKAVLEALAARFPGDVYEPYEGVGGDDCIFVRKSEIASVCRFLKTEPALAFNMAPYITAVDYLGVEPRFEVVYNLLSTVHNHRLRLRVKVPEGDLELPSVTSVWRGADWFERYCFDMYGLKFRGHPDLRRLLMYDEFVGHPLRKDYPLRGRQPLVKEREIGDIFRGPGPAGRDG</sequence>
<comment type="subunit">
    <text evidence="3">NDH-1 is composed of 14 different subunits. Subunits NuoB, C, D, E, F, and G constitute the peripheral sector of the complex.</text>
</comment>
<proteinExistence type="inferred from homology"/>
<dbReference type="Proteomes" id="UP000503640">
    <property type="component" value="Unassembled WGS sequence"/>
</dbReference>
<dbReference type="HAMAP" id="MF_01357">
    <property type="entry name" value="NDH1_NuoC"/>
    <property type="match status" value="1"/>
</dbReference>
<evidence type="ECO:0000259" key="4">
    <source>
        <dbReference type="Pfam" id="PF00329"/>
    </source>
</evidence>
<reference evidence="6" key="1">
    <citation type="journal article" date="2020" name="Appl. Environ. Microbiol.">
        <title>Diazotrophic Anaeromyxobacter Isolates from Soils.</title>
        <authorList>
            <person name="Masuda Y."/>
            <person name="Yamanaka H."/>
            <person name="Xu Z.X."/>
            <person name="Shiratori Y."/>
            <person name="Aono T."/>
            <person name="Amachi S."/>
            <person name="Senoo K."/>
            <person name="Itoh H."/>
        </authorList>
    </citation>
    <scope>NUCLEOTIDE SEQUENCE [LARGE SCALE GENOMIC DNA]</scope>
    <source>
        <strain evidence="6">R267</strain>
    </source>
</reference>
<protein>
    <recommendedName>
        <fullName evidence="3">NADH-quinone oxidoreductase subunit C</fullName>
        <ecNumber evidence="3">7.1.1.-</ecNumber>
    </recommendedName>
    <alternativeName>
        <fullName evidence="3">NADH dehydrogenase I subunit C</fullName>
    </alternativeName>
    <alternativeName>
        <fullName evidence="3">NDH-1 subunit C</fullName>
    </alternativeName>
</protein>
<accession>A0A7I9VNW5</accession>
<dbReference type="PANTHER" id="PTHR10884:SF14">
    <property type="entry name" value="NADH DEHYDROGENASE [UBIQUINONE] IRON-SULFUR PROTEIN 3, MITOCHONDRIAL"/>
    <property type="match status" value="1"/>
</dbReference>
<dbReference type="RefSeq" id="WP_176065938.1">
    <property type="nucleotide sequence ID" value="NZ_BJTG01000006.1"/>
</dbReference>
<gene>
    <name evidence="3" type="primary">nuoC</name>
    <name evidence="5" type="ORF">AMYX_26390</name>
</gene>
<keyword evidence="2 3" id="KW-0813">Transport</keyword>
<keyword evidence="3" id="KW-0830">Ubiquinone</keyword>
<comment type="caution">
    <text evidence="5">The sequence shown here is derived from an EMBL/GenBank/DDBJ whole genome shotgun (WGS) entry which is preliminary data.</text>
</comment>
<comment type="subcellular location">
    <subcellularLocation>
        <location evidence="3">Cell membrane</location>
        <topology evidence="3">Peripheral membrane protein</topology>
        <orientation evidence="3">Cytoplasmic side</orientation>
    </subcellularLocation>
</comment>
<dbReference type="EC" id="7.1.1.-" evidence="3"/>
<organism evidence="5 6">
    <name type="scientific">Anaeromyxobacter diazotrophicus</name>
    <dbReference type="NCBI Taxonomy" id="2590199"/>
    <lineage>
        <taxon>Bacteria</taxon>
        <taxon>Pseudomonadati</taxon>
        <taxon>Myxococcota</taxon>
        <taxon>Myxococcia</taxon>
        <taxon>Myxococcales</taxon>
        <taxon>Cystobacterineae</taxon>
        <taxon>Anaeromyxobacteraceae</taxon>
        <taxon>Anaeromyxobacter</taxon>
    </lineage>
</organism>
<dbReference type="NCBIfam" id="TIGR01961">
    <property type="entry name" value="NuoC_fam"/>
    <property type="match status" value="1"/>
</dbReference>
<dbReference type="AlphaFoldDB" id="A0A7I9VNW5"/>
<evidence type="ECO:0000256" key="2">
    <source>
        <dbReference type="ARBA" id="ARBA00022448"/>
    </source>
</evidence>
<feature type="domain" description="NADH:ubiquinone oxidoreductase 30kDa subunit" evidence="4">
    <location>
        <begin position="32"/>
        <end position="152"/>
    </location>
</feature>
<dbReference type="Pfam" id="PF00329">
    <property type="entry name" value="Complex1_30kDa"/>
    <property type="match status" value="1"/>
</dbReference>
<comment type="similarity">
    <text evidence="1 3">Belongs to the complex I 30 kDa subunit family.</text>
</comment>
<dbReference type="EMBL" id="BJTG01000006">
    <property type="protein sequence ID" value="GEJ57898.1"/>
    <property type="molecule type" value="Genomic_DNA"/>
</dbReference>
<dbReference type="GO" id="GO:0008137">
    <property type="term" value="F:NADH dehydrogenase (ubiquinone) activity"/>
    <property type="evidence" value="ECO:0007669"/>
    <property type="project" value="InterPro"/>
</dbReference>
<evidence type="ECO:0000256" key="1">
    <source>
        <dbReference type="ARBA" id="ARBA00007569"/>
    </source>
</evidence>
<dbReference type="GO" id="GO:0050136">
    <property type="term" value="F:NADH dehydrogenase (quinone) (non-electrogenic) activity"/>
    <property type="evidence" value="ECO:0007669"/>
    <property type="project" value="UniProtKB-UniRule"/>
</dbReference>
<keyword evidence="3" id="KW-0520">NAD</keyword>
<comment type="catalytic activity">
    <reaction evidence="3">
        <text>a quinone + NADH + 5 H(+)(in) = a quinol + NAD(+) + 4 H(+)(out)</text>
        <dbReference type="Rhea" id="RHEA:57888"/>
        <dbReference type="ChEBI" id="CHEBI:15378"/>
        <dbReference type="ChEBI" id="CHEBI:24646"/>
        <dbReference type="ChEBI" id="CHEBI:57540"/>
        <dbReference type="ChEBI" id="CHEBI:57945"/>
        <dbReference type="ChEBI" id="CHEBI:132124"/>
    </reaction>
</comment>
<evidence type="ECO:0000256" key="3">
    <source>
        <dbReference type="HAMAP-Rule" id="MF_01357"/>
    </source>
</evidence>
<dbReference type="InterPro" id="IPR001268">
    <property type="entry name" value="NADH_UbQ_OxRdtase_30kDa_su"/>
</dbReference>
<dbReference type="InterPro" id="IPR010218">
    <property type="entry name" value="NADH_DH_suC"/>
</dbReference>
<keyword evidence="3" id="KW-0874">Quinone</keyword>
<dbReference type="GO" id="GO:0048038">
    <property type="term" value="F:quinone binding"/>
    <property type="evidence" value="ECO:0007669"/>
    <property type="project" value="UniProtKB-KW"/>
</dbReference>
<evidence type="ECO:0000313" key="5">
    <source>
        <dbReference type="EMBL" id="GEJ57898.1"/>
    </source>
</evidence>